<dbReference type="EMBL" id="SIDB01000009">
    <property type="protein sequence ID" value="KAI3428138.1"/>
    <property type="molecule type" value="Genomic_DNA"/>
</dbReference>
<feature type="compositionally biased region" description="Basic residues" evidence="1">
    <location>
        <begin position="19"/>
        <end position="30"/>
    </location>
</feature>
<dbReference type="OrthoDB" id="43364at2759"/>
<reference evidence="2" key="1">
    <citation type="journal article" date="2019" name="Plant J.">
        <title>Chlorella vulgaris genome assembly and annotation reveals the molecular basis for metabolic acclimation to high light conditions.</title>
        <authorList>
            <person name="Cecchin M."/>
            <person name="Marcolungo L."/>
            <person name="Rossato M."/>
            <person name="Girolomoni L."/>
            <person name="Cosentino E."/>
            <person name="Cuine S."/>
            <person name="Li-Beisson Y."/>
            <person name="Delledonne M."/>
            <person name="Ballottari M."/>
        </authorList>
    </citation>
    <scope>NUCLEOTIDE SEQUENCE</scope>
    <source>
        <strain evidence="2">211/11P</strain>
    </source>
</reference>
<protein>
    <submittedName>
        <fullName evidence="2">Uncharacterized protein</fullName>
    </submittedName>
</protein>
<name>A0A9D4TKM3_CHLVU</name>
<feature type="compositionally biased region" description="Polar residues" evidence="1">
    <location>
        <begin position="1"/>
        <end position="18"/>
    </location>
</feature>
<sequence>MQQAFSAASFPVPSNSKWRPSHRCRRQRPNSRRLLTRAAAAEKWGRLTSSRESGGALLLDDDASLAACSAELQELCHRQLDLLSVTLQLSLRAVLNSSFDGSLDEELLRQQLLKDASGLRSTVYVRSPASLQTGQLTMQLVAAVGGDPGADLQQQQRQQQRFLFLGQDGMVGCSMLEQEQQILEQQIIVLPDSGGLVLPLASNGFLVGLLVVERYLETEQQQLAQGPLSAGAAAAASQEVTAVPGTAGIAGAAGHTFDTASSVGSAMVTPPTGLLFRSAELQLLKQSAAVLSMACAMDLRAALERVGAASRQGQASALVQAAKKPLSVMRTLGTMLLPRLQPGDPDRDFAQGILEQGTRLQEVVQQLQVALHPAVAASVVPPALLQSSGNTRQRKALPPAGGSSPALDSLDGSSSGQWQLAVPMADQPGPLSSSSSSDCDYQQGSTIEMSVDEPSSTARPSASQSPSRTGDGSSSSSNGSGSSRNSITSSSSDALVFASRASANLLNVLMPLLASATNFAAVSGVRFVVASPGGGTLGAASGPGPEAATATATATGTAQRQLVLPAAEVAVGPGKLKRMLSQLVDGVMACALRGDLVQASVLAQEWQGRPGVAISLCCCCSLAHDGGSAARDNGSVSSRAAARLHRPPLQSEFAFLEGSALEAGGFFEVNQDRAPDAQHLNSSTLTALLWLPAVGREAAWG</sequence>
<dbReference type="InterPro" id="IPR053334">
    <property type="entry name" value="Chloroplast_Sensor_Kinase"/>
</dbReference>
<accession>A0A9D4TKM3</accession>
<reference evidence="2" key="2">
    <citation type="submission" date="2020-11" db="EMBL/GenBank/DDBJ databases">
        <authorList>
            <person name="Cecchin M."/>
            <person name="Marcolungo L."/>
            <person name="Rossato M."/>
            <person name="Girolomoni L."/>
            <person name="Cosentino E."/>
            <person name="Cuine S."/>
            <person name="Li-Beisson Y."/>
            <person name="Delledonne M."/>
            <person name="Ballottari M."/>
        </authorList>
    </citation>
    <scope>NUCLEOTIDE SEQUENCE</scope>
    <source>
        <strain evidence="2">211/11P</strain>
        <tissue evidence="2">Whole cell</tissue>
    </source>
</reference>
<evidence type="ECO:0000313" key="3">
    <source>
        <dbReference type="Proteomes" id="UP001055712"/>
    </source>
</evidence>
<gene>
    <name evidence="2" type="ORF">D9Q98_006521</name>
</gene>
<organism evidence="2 3">
    <name type="scientific">Chlorella vulgaris</name>
    <name type="common">Green alga</name>
    <dbReference type="NCBI Taxonomy" id="3077"/>
    <lineage>
        <taxon>Eukaryota</taxon>
        <taxon>Viridiplantae</taxon>
        <taxon>Chlorophyta</taxon>
        <taxon>core chlorophytes</taxon>
        <taxon>Trebouxiophyceae</taxon>
        <taxon>Chlorellales</taxon>
        <taxon>Chlorellaceae</taxon>
        <taxon>Chlorella clade</taxon>
        <taxon>Chlorella</taxon>
    </lineage>
</organism>
<proteinExistence type="predicted"/>
<dbReference type="PANTHER" id="PTHR48206:SF1">
    <property type="entry name" value="CHLOROPLAST SENSOR KINASE, CHLOROPLASTIC"/>
    <property type="match status" value="1"/>
</dbReference>
<feature type="region of interest" description="Disordered" evidence="1">
    <location>
        <begin position="389"/>
        <end position="489"/>
    </location>
</feature>
<evidence type="ECO:0000256" key="1">
    <source>
        <dbReference type="SAM" id="MobiDB-lite"/>
    </source>
</evidence>
<feature type="compositionally biased region" description="Polar residues" evidence="1">
    <location>
        <begin position="438"/>
        <end position="462"/>
    </location>
</feature>
<dbReference type="PANTHER" id="PTHR48206">
    <property type="entry name" value="CHLOROPLAST SENSOR KINASE, CHLOROPLASTIC"/>
    <property type="match status" value="1"/>
</dbReference>
<feature type="compositionally biased region" description="Low complexity" evidence="1">
    <location>
        <begin position="463"/>
        <end position="489"/>
    </location>
</feature>
<evidence type="ECO:0000313" key="2">
    <source>
        <dbReference type="EMBL" id="KAI3428138.1"/>
    </source>
</evidence>
<keyword evidence="3" id="KW-1185">Reference proteome</keyword>
<dbReference type="Proteomes" id="UP001055712">
    <property type="component" value="Unassembled WGS sequence"/>
</dbReference>
<comment type="caution">
    <text evidence="2">The sequence shown here is derived from an EMBL/GenBank/DDBJ whole genome shotgun (WGS) entry which is preliminary data.</text>
</comment>
<dbReference type="AlphaFoldDB" id="A0A9D4TKM3"/>
<feature type="region of interest" description="Disordered" evidence="1">
    <location>
        <begin position="1"/>
        <end position="30"/>
    </location>
</feature>